<evidence type="ECO:0000259" key="3">
    <source>
        <dbReference type="Pfam" id="PF08541"/>
    </source>
</evidence>
<accession>A0A6N3K4K7</accession>
<evidence type="ECO:0000313" key="4">
    <source>
        <dbReference type="EMBL" id="AXH93278.1"/>
    </source>
</evidence>
<protein>
    <submittedName>
        <fullName evidence="4">3-oxoacyl-ACP synthase</fullName>
    </submittedName>
</protein>
<feature type="domain" description="Beta-ketoacyl-[acyl-carrier-protein] synthase III C-terminal" evidence="3">
    <location>
        <begin position="219"/>
        <end position="309"/>
    </location>
</feature>
<dbReference type="SUPFAM" id="SSF53901">
    <property type="entry name" value="Thiolase-like"/>
    <property type="match status" value="1"/>
</dbReference>
<dbReference type="PANTHER" id="PTHR34069">
    <property type="entry name" value="3-OXOACYL-[ACYL-CARRIER-PROTEIN] SYNTHASE 3"/>
    <property type="match status" value="1"/>
</dbReference>
<evidence type="ECO:0000256" key="1">
    <source>
        <dbReference type="ARBA" id="ARBA00022679"/>
    </source>
</evidence>
<dbReference type="RefSeq" id="WP_114920713.1">
    <property type="nucleotide sequence ID" value="NZ_CP031263.1"/>
</dbReference>
<dbReference type="GO" id="GO:0044550">
    <property type="term" value="P:secondary metabolite biosynthetic process"/>
    <property type="evidence" value="ECO:0007669"/>
    <property type="project" value="TreeGrafter"/>
</dbReference>
<keyword evidence="2" id="KW-0012">Acyltransferase</keyword>
<dbReference type="GO" id="GO:0016746">
    <property type="term" value="F:acyltransferase activity"/>
    <property type="evidence" value="ECO:0007669"/>
    <property type="project" value="UniProtKB-KW"/>
</dbReference>
<evidence type="ECO:0000256" key="2">
    <source>
        <dbReference type="ARBA" id="ARBA00023315"/>
    </source>
</evidence>
<dbReference type="Proteomes" id="UP000253958">
    <property type="component" value="Chromosome"/>
</dbReference>
<keyword evidence="1" id="KW-0808">Transferase</keyword>
<proteinExistence type="predicted"/>
<dbReference type="Gene3D" id="3.40.47.10">
    <property type="match status" value="2"/>
</dbReference>
<dbReference type="EMBL" id="CP031263">
    <property type="protein sequence ID" value="AXH93278.1"/>
    <property type="molecule type" value="Genomic_DNA"/>
</dbReference>
<reference evidence="4 5" key="1">
    <citation type="submission" date="2018-07" db="EMBL/GenBank/DDBJ databases">
        <authorList>
            <person name="Ye Y."/>
        </authorList>
    </citation>
    <scope>NUCLEOTIDE SEQUENCE [LARGE SCALE GENOMIC DNA]</scope>
    <source>
        <strain evidence="5">H14(2018)</strain>
    </source>
</reference>
<dbReference type="Pfam" id="PF08541">
    <property type="entry name" value="ACP_syn_III_C"/>
    <property type="match status" value="1"/>
</dbReference>
<organism evidence="4 5">
    <name type="scientific">Micromonospora aurantiaca</name>
    <name type="common">nom. illeg.</name>
    <dbReference type="NCBI Taxonomy" id="47850"/>
    <lineage>
        <taxon>Bacteria</taxon>
        <taxon>Bacillati</taxon>
        <taxon>Actinomycetota</taxon>
        <taxon>Actinomycetes</taxon>
        <taxon>Micromonosporales</taxon>
        <taxon>Micromonosporaceae</taxon>
        <taxon>Micromonospora</taxon>
    </lineage>
</organism>
<dbReference type="InterPro" id="IPR013747">
    <property type="entry name" value="ACP_syn_III_C"/>
</dbReference>
<dbReference type="CDD" id="cd00827">
    <property type="entry name" value="init_cond_enzymes"/>
    <property type="match status" value="1"/>
</dbReference>
<reference evidence="4 5" key="2">
    <citation type="submission" date="2018-08" db="EMBL/GenBank/DDBJ databases">
        <title>Streptomyces kandeliansis sp. nov., an endophytic bacterium isolated from mangrove plant.</title>
        <authorList>
            <person name="Wang R."/>
        </authorList>
    </citation>
    <scope>NUCLEOTIDE SEQUENCE [LARGE SCALE GENOMIC DNA]</scope>
    <source>
        <strain evidence="5">H14(2018)</strain>
    </source>
</reference>
<sequence>MLNLTAVQAVVPDDRPSLFALAGRYDMPRAELAVFHRIYGLDRVPVWSGDTAALVEETVANLLKESGVDSGRVRWLVHAHTGTHQDVVGRAGLARICRRLGLDRAQSFGMTTNNCASTVSAMRVVDRLLARGSATDVAIVVTADVAFTPIMQVIPNSSVTGDAGVACLFSRRDAGHRVLAARIDTYGRHAACQWQDEAANAEFEAEYPARLADVMRRALDDAGLTWPDIRMVLPHNVNTFSWKQVAARAGIPFESVYLDQVPHTAHCFGADIFLNLAAADRASLLRPGDRLMLATVGLGAVFAAVVLEYGSHT</sequence>
<gene>
    <name evidence="4" type="ORF">DVH21_26880</name>
</gene>
<dbReference type="PANTHER" id="PTHR34069:SF2">
    <property type="entry name" value="BETA-KETOACYL-[ACYL-CARRIER-PROTEIN] SYNTHASE III"/>
    <property type="match status" value="1"/>
</dbReference>
<evidence type="ECO:0000313" key="5">
    <source>
        <dbReference type="Proteomes" id="UP000253958"/>
    </source>
</evidence>
<name>A0A6N3K4K7_9ACTN</name>
<dbReference type="AlphaFoldDB" id="A0A6N3K4K7"/>
<dbReference type="InterPro" id="IPR016039">
    <property type="entry name" value="Thiolase-like"/>
</dbReference>